<keyword evidence="2" id="KW-1185">Reference proteome</keyword>
<protein>
    <submittedName>
        <fullName evidence="1">Uncharacterized protein</fullName>
    </submittedName>
</protein>
<dbReference type="RefSeq" id="WP_225554825.1">
    <property type="nucleotide sequence ID" value="NZ_JADEYP010000035.1"/>
</dbReference>
<reference evidence="1" key="1">
    <citation type="submission" date="2020-10" db="EMBL/GenBank/DDBJ databases">
        <authorList>
            <person name="Lu T."/>
            <person name="Wang Q."/>
            <person name="Han X."/>
        </authorList>
    </citation>
    <scope>NUCLEOTIDE SEQUENCE</scope>
    <source>
        <strain evidence="1">WQ 366</strain>
    </source>
</reference>
<comment type="caution">
    <text evidence="1">The sequence shown here is derived from an EMBL/GenBank/DDBJ whole genome shotgun (WGS) entry which is preliminary data.</text>
</comment>
<organism evidence="1 2">
    <name type="scientific">Sphingobacterium bovistauri</name>
    <dbReference type="NCBI Taxonomy" id="2781959"/>
    <lineage>
        <taxon>Bacteria</taxon>
        <taxon>Pseudomonadati</taxon>
        <taxon>Bacteroidota</taxon>
        <taxon>Sphingobacteriia</taxon>
        <taxon>Sphingobacteriales</taxon>
        <taxon>Sphingobacteriaceae</taxon>
        <taxon>Sphingobacterium</taxon>
    </lineage>
</organism>
<evidence type="ECO:0000313" key="2">
    <source>
        <dbReference type="Proteomes" id="UP001165302"/>
    </source>
</evidence>
<accession>A0ABS7Z8E0</accession>
<sequence length="139" mass="16198">MKKGIFIILFQLVLVFSVFPQSFIDKVSAQTYVPHGFVKLDSLVKNEILYKYHGDNKKHQYFVSSHNRSFIDTGIKIGSEFQTIERLGKLKQHRGWGYYLQLPSGWNAYLCLNKSEIDSSKVIFFFSTQKELYSQITSK</sequence>
<evidence type="ECO:0000313" key="1">
    <source>
        <dbReference type="EMBL" id="MCA5006466.1"/>
    </source>
</evidence>
<dbReference type="EMBL" id="JADEYP010000035">
    <property type="protein sequence ID" value="MCA5006466.1"/>
    <property type="molecule type" value="Genomic_DNA"/>
</dbReference>
<proteinExistence type="predicted"/>
<gene>
    <name evidence="1" type="ORF">IPZ78_15060</name>
</gene>
<name>A0ABS7Z8E0_9SPHI</name>
<dbReference type="Proteomes" id="UP001165302">
    <property type="component" value="Unassembled WGS sequence"/>
</dbReference>